<feature type="compositionally biased region" description="Gly residues" evidence="1">
    <location>
        <begin position="126"/>
        <end position="143"/>
    </location>
</feature>
<comment type="caution">
    <text evidence="4">The sequence shown here is derived from an EMBL/GenBank/DDBJ whole genome shotgun (WGS) entry which is preliminary data.</text>
</comment>
<keyword evidence="5" id="KW-1185">Reference proteome</keyword>
<dbReference type="RefSeq" id="WP_337718884.1">
    <property type="nucleotide sequence ID" value="NZ_JBBEGL010000016.1"/>
</dbReference>
<dbReference type="InterPro" id="IPR018535">
    <property type="entry name" value="DUF1996"/>
</dbReference>
<feature type="compositionally biased region" description="Gly residues" evidence="1">
    <location>
        <begin position="88"/>
        <end position="109"/>
    </location>
</feature>
<evidence type="ECO:0000256" key="2">
    <source>
        <dbReference type="SAM" id="Phobius"/>
    </source>
</evidence>
<keyword evidence="2" id="KW-1133">Transmembrane helix</keyword>
<feature type="domain" description="DUF1996" evidence="3">
    <location>
        <begin position="202"/>
        <end position="396"/>
    </location>
</feature>
<reference evidence="4 5" key="1">
    <citation type="submission" date="2024-03" db="EMBL/GenBank/DDBJ databases">
        <title>Actinomycetospora sp. OC33-EN06, a novel actinomycete isolated from wild orchid (Aerides multiflora).</title>
        <authorList>
            <person name="Suriyachadkun C."/>
        </authorList>
    </citation>
    <scope>NUCLEOTIDE SEQUENCE [LARGE SCALE GENOMIC DNA]</scope>
    <source>
        <strain evidence="4 5">OC33-EN06</strain>
    </source>
</reference>
<dbReference type="Proteomes" id="UP001370100">
    <property type="component" value="Unassembled WGS sequence"/>
</dbReference>
<gene>
    <name evidence="4" type="ORF">WCD41_29815</name>
</gene>
<feature type="compositionally biased region" description="Acidic residues" evidence="1">
    <location>
        <begin position="78"/>
        <end position="87"/>
    </location>
</feature>
<evidence type="ECO:0000256" key="1">
    <source>
        <dbReference type="SAM" id="MobiDB-lite"/>
    </source>
</evidence>
<feature type="region of interest" description="Disordered" evidence="1">
    <location>
        <begin position="76"/>
        <end position="153"/>
    </location>
</feature>
<feature type="region of interest" description="Disordered" evidence="1">
    <location>
        <begin position="476"/>
        <end position="540"/>
    </location>
</feature>
<evidence type="ECO:0000259" key="3">
    <source>
        <dbReference type="Pfam" id="PF09362"/>
    </source>
</evidence>
<proteinExistence type="predicted"/>
<protein>
    <submittedName>
        <fullName evidence="4">DUF1996 domain-containing protein</fullName>
    </submittedName>
</protein>
<feature type="transmembrane region" description="Helical" evidence="2">
    <location>
        <begin position="44"/>
        <end position="65"/>
    </location>
</feature>
<dbReference type="EMBL" id="JBBEGL010000016">
    <property type="protein sequence ID" value="MEJ2890689.1"/>
    <property type="molecule type" value="Genomic_DNA"/>
</dbReference>
<feature type="compositionally biased region" description="Gly residues" evidence="1">
    <location>
        <begin position="1"/>
        <end position="11"/>
    </location>
</feature>
<dbReference type="Pfam" id="PF09362">
    <property type="entry name" value="DUF1996"/>
    <property type="match status" value="1"/>
</dbReference>
<evidence type="ECO:0000313" key="5">
    <source>
        <dbReference type="Proteomes" id="UP001370100"/>
    </source>
</evidence>
<feature type="compositionally biased region" description="Gly residues" evidence="1">
    <location>
        <begin position="490"/>
        <end position="502"/>
    </location>
</feature>
<keyword evidence="2" id="KW-0472">Membrane</keyword>
<dbReference type="PANTHER" id="PTHR43662">
    <property type="match status" value="1"/>
</dbReference>
<evidence type="ECO:0000313" key="4">
    <source>
        <dbReference type="EMBL" id="MEJ2890689.1"/>
    </source>
</evidence>
<keyword evidence="2" id="KW-0812">Transmembrane</keyword>
<dbReference type="PANTHER" id="PTHR43662:SF3">
    <property type="entry name" value="DOMAIN PROTEIN, PUTATIVE (AFU_ORTHOLOGUE AFUA_6G11970)-RELATED"/>
    <property type="match status" value="1"/>
</dbReference>
<name>A0ABU8NE39_9PSEU</name>
<accession>A0ABU8NE39</accession>
<organism evidence="4 5">
    <name type="scientific">Actinomycetospora aeridis</name>
    <dbReference type="NCBI Taxonomy" id="3129231"/>
    <lineage>
        <taxon>Bacteria</taxon>
        <taxon>Bacillati</taxon>
        <taxon>Actinomycetota</taxon>
        <taxon>Actinomycetes</taxon>
        <taxon>Pseudonocardiales</taxon>
        <taxon>Pseudonocardiaceae</taxon>
        <taxon>Actinomycetospora</taxon>
    </lineage>
</organism>
<feature type="region of interest" description="Disordered" evidence="1">
    <location>
        <begin position="1"/>
        <end position="24"/>
    </location>
</feature>
<sequence length="567" mass="58069">MSRSAWGGGRTSGTRPTSCPPVRPDESAWAALDRRRTGPRRVPVLVLGLLAVAVLIIGVAVGAGAGPVVSHGGVVAVADDDGDDDGGDNGGGDNGGGDNGGDNGGGDNGGDGREDGGGGNEDDDQGGQGGQGGQGDQGGQDGGQGDDEEFPGRDEIGRAAANEYVEIQRVRQGFRGEGGAFSGGSYSIRCAVSDHKNSDNYLITPGKRNGAQHVHDYAGNEGTNFASEREVLEETATTCTNGDRSPIFWPVLRDLRSPGPDVGVDGGSLDGNVGALVEPTAVDFTFHGHGSRRAEALPLNIALVTGSAKAGTNDGEGANAKYTCSGTGGRMTDLYPMCPQGSALQRVYDFPSCWNGQDLDSEDHTTHIVYPDADGECDDDLIPVPALRITVSYENAPPGRQFAIDSFPEQQHNPITDHALLEYLSSERRAEEGVACINAARRCVQGPEQDAASTGSTDAADRVPRSQTFAHAFATHATAHQQRPAVAPPGHGGHGGHGGGREVGAARFPGADRPAMQAPPATLPDPEPSGGPGRLAVADPSWTLGPLPGLTRLPVLAAPLGPASSGT</sequence>